<keyword evidence="5" id="KW-0571">Peptide transport</keyword>
<feature type="transmembrane region" description="Helical" evidence="10">
    <location>
        <begin position="97"/>
        <end position="115"/>
    </location>
</feature>
<feature type="transmembrane region" description="Helical" evidence="10">
    <location>
        <begin position="424"/>
        <end position="444"/>
    </location>
</feature>
<comment type="similarity">
    <text evidence="2">Belongs to the oligopeptide OPT transporter family.</text>
</comment>
<feature type="transmembrane region" description="Helical" evidence="10">
    <location>
        <begin position="703"/>
        <end position="720"/>
    </location>
</feature>
<feature type="transmembrane region" description="Helical" evidence="10">
    <location>
        <begin position="210"/>
        <end position="228"/>
    </location>
</feature>
<dbReference type="Proteomes" id="UP000398389">
    <property type="component" value="Unassembled WGS sequence"/>
</dbReference>
<feature type="compositionally biased region" description="Polar residues" evidence="9">
    <location>
        <begin position="1"/>
        <end position="12"/>
    </location>
</feature>
<feature type="transmembrane region" description="Helical" evidence="10">
    <location>
        <begin position="345"/>
        <end position="370"/>
    </location>
</feature>
<keyword evidence="4 10" id="KW-0812">Transmembrane</keyword>
<dbReference type="GO" id="GO:0016020">
    <property type="term" value="C:membrane"/>
    <property type="evidence" value="ECO:0007669"/>
    <property type="project" value="UniProtKB-SubCell"/>
</dbReference>
<dbReference type="AlphaFoldDB" id="A0A5E8BMV0"/>
<evidence type="ECO:0000256" key="10">
    <source>
        <dbReference type="SAM" id="Phobius"/>
    </source>
</evidence>
<evidence type="ECO:0008006" key="13">
    <source>
        <dbReference type="Google" id="ProtNLM"/>
    </source>
</evidence>
<dbReference type="RefSeq" id="XP_031853508.1">
    <property type="nucleotide sequence ID" value="XM_031997617.1"/>
</dbReference>
<keyword evidence="8 10" id="KW-0472">Membrane</keyword>
<feature type="transmembrane region" description="Helical" evidence="10">
    <location>
        <begin position="656"/>
        <end position="674"/>
    </location>
</feature>
<dbReference type="PANTHER" id="PTHR22601">
    <property type="entry name" value="ISP4 LIKE PROTEIN"/>
    <property type="match status" value="1"/>
</dbReference>
<dbReference type="InterPro" id="IPR004648">
    <property type="entry name" value="Oligpept_transpt"/>
</dbReference>
<feature type="transmembrane region" description="Helical" evidence="10">
    <location>
        <begin position="275"/>
        <end position="300"/>
    </location>
</feature>
<dbReference type="GO" id="GO:0015031">
    <property type="term" value="P:protein transport"/>
    <property type="evidence" value="ECO:0007669"/>
    <property type="project" value="UniProtKB-KW"/>
</dbReference>
<dbReference type="NCBIfam" id="TIGR00727">
    <property type="entry name" value="ISP4_OPT"/>
    <property type="match status" value="1"/>
</dbReference>
<evidence type="ECO:0000313" key="12">
    <source>
        <dbReference type="Proteomes" id="UP000398389"/>
    </source>
</evidence>
<feature type="transmembrane region" description="Helical" evidence="10">
    <location>
        <begin position="178"/>
        <end position="198"/>
    </location>
</feature>
<dbReference type="EMBL" id="CABVLU010000002">
    <property type="protein sequence ID" value="VVT50845.1"/>
    <property type="molecule type" value="Genomic_DNA"/>
</dbReference>
<dbReference type="GeneID" id="43581717"/>
<evidence type="ECO:0000256" key="7">
    <source>
        <dbReference type="ARBA" id="ARBA00022989"/>
    </source>
</evidence>
<organism evidence="11 12">
    <name type="scientific">Magnusiomyces paraingens</name>
    <dbReference type="NCBI Taxonomy" id="2606893"/>
    <lineage>
        <taxon>Eukaryota</taxon>
        <taxon>Fungi</taxon>
        <taxon>Dikarya</taxon>
        <taxon>Ascomycota</taxon>
        <taxon>Saccharomycotina</taxon>
        <taxon>Dipodascomycetes</taxon>
        <taxon>Dipodascales</taxon>
        <taxon>Dipodascaceae</taxon>
        <taxon>Magnusiomyces</taxon>
    </lineage>
</organism>
<evidence type="ECO:0000256" key="9">
    <source>
        <dbReference type="SAM" id="MobiDB-lite"/>
    </source>
</evidence>
<feature type="transmembrane region" description="Helical" evidence="10">
    <location>
        <begin position="732"/>
        <end position="756"/>
    </location>
</feature>
<dbReference type="OrthoDB" id="9986677at2759"/>
<proteinExistence type="inferred from homology"/>
<evidence type="ECO:0000256" key="4">
    <source>
        <dbReference type="ARBA" id="ARBA00022692"/>
    </source>
</evidence>
<evidence type="ECO:0000256" key="5">
    <source>
        <dbReference type="ARBA" id="ARBA00022856"/>
    </source>
</evidence>
<keyword evidence="3" id="KW-0813">Transport</keyword>
<keyword evidence="6" id="KW-0653">Protein transport</keyword>
<keyword evidence="12" id="KW-1185">Reference proteome</keyword>
<reference evidence="11 12" key="1">
    <citation type="submission" date="2019-09" db="EMBL/GenBank/DDBJ databases">
        <authorList>
            <person name="Brejova B."/>
        </authorList>
    </citation>
    <scope>NUCLEOTIDE SEQUENCE [LARGE SCALE GENOMIC DNA]</scope>
</reference>
<feature type="transmembrane region" description="Helical" evidence="10">
    <location>
        <begin position="503"/>
        <end position="523"/>
    </location>
</feature>
<dbReference type="NCBIfam" id="TIGR00728">
    <property type="entry name" value="OPT_sfam"/>
    <property type="match status" value="1"/>
</dbReference>
<feature type="transmembrane region" description="Helical" evidence="10">
    <location>
        <begin position="122"/>
        <end position="144"/>
    </location>
</feature>
<feature type="transmembrane region" description="Helical" evidence="10">
    <location>
        <begin position="581"/>
        <end position="604"/>
    </location>
</feature>
<dbReference type="InterPro" id="IPR004813">
    <property type="entry name" value="OPT"/>
</dbReference>
<evidence type="ECO:0000313" key="11">
    <source>
        <dbReference type="EMBL" id="VVT50845.1"/>
    </source>
</evidence>
<gene>
    <name evidence="11" type="ORF">SAPINGB_P002899</name>
</gene>
<evidence type="ECO:0000256" key="1">
    <source>
        <dbReference type="ARBA" id="ARBA00004141"/>
    </source>
</evidence>
<feature type="compositionally biased region" description="Basic and acidic residues" evidence="9">
    <location>
        <begin position="13"/>
        <end position="22"/>
    </location>
</feature>
<feature type="transmembrane region" description="Helical" evidence="10">
    <location>
        <begin position="312"/>
        <end position="333"/>
    </location>
</feature>
<keyword evidence="7 10" id="KW-1133">Transmembrane helix</keyword>
<dbReference type="GO" id="GO:0035673">
    <property type="term" value="F:oligopeptide transmembrane transporter activity"/>
    <property type="evidence" value="ECO:0007669"/>
    <property type="project" value="InterPro"/>
</dbReference>
<feature type="transmembrane region" description="Helical" evidence="10">
    <location>
        <begin position="477"/>
        <end position="497"/>
    </location>
</feature>
<dbReference type="Pfam" id="PF03169">
    <property type="entry name" value="OPT"/>
    <property type="match status" value="1"/>
</dbReference>
<protein>
    <recommendedName>
        <fullName evidence="13">OPT family small oligopeptide transporter</fullName>
    </recommendedName>
</protein>
<evidence type="ECO:0000256" key="8">
    <source>
        <dbReference type="ARBA" id="ARBA00023136"/>
    </source>
</evidence>
<feature type="region of interest" description="Disordered" evidence="9">
    <location>
        <begin position="1"/>
        <end position="29"/>
    </location>
</feature>
<evidence type="ECO:0000256" key="6">
    <source>
        <dbReference type="ARBA" id="ARBA00022927"/>
    </source>
</evidence>
<evidence type="ECO:0000256" key="2">
    <source>
        <dbReference type="ARBA" id="ARBA00008807"/>
    </source>
</evidence>
<comment type="subcellular location">
    <subcellularLocation>
        <location evidence="1">Membrane</location>
        <topology evidence="1">Multi-pass membrane protein</topology>
    </subcellularLocation>
</comment>
<evidence type="ECO:0000256" key="3">
    <source>
        <dbReference type="ARBA" id="ARBA00022448"/>
    </source>
</evidence>
<sequence length="794" mass="90333">MHQQLSEYTSLSTEDHQRRLSDELDDPYYDQEDIELETIFENDHSIVEQHPDHEHLIRSTPDEEEQGNEDQENSPYAEVRAAVPITDEMSRVNHWRTWALTLVFVALFSAVNQFFSLRYPSLGIGFIVAQLVSYPVGSFLSSVFPNRNPFPQSFRDKYPGLTAWFDLNPGPFSIKEHAVITIAVSLTASSAYAMNVLLAQTNFYLKEYSLLYEILLVVTTQMLGYGFAGLTRRWVVYPAAMIWPDTLVSTTLFTTIHKSQSHTPANGWTVSRYRFFAYAAGISFIWYWVPGFLFTGLSYFSFLCWIFPKNRVVNQLFGFISGLGILPITFDWTQVTQAGGSPLATPWWVTANIIGSVGLFFWIIVPILYYTNTWYSKYLPVLSTSTFDNRGKPYDISRILTSGFSLNEEAYKEYSPLLIPFSYIMSYGLNFAAVIAIFVHSILYNGKDFYHKLIDASHGGEDIHKKMMNKYREVPDSWYFCLFLLVMGLSVFLITVYDTQLPLWGLLLAVSITAINFIPQGLLEGITNQHVGLNIITELIAGYLFPGKPFANLMVKLYGFIPMRQGLDFSRDLKLAQYMKVPPVLLFWIQIVSTLVAAFVNVGLQRWMRANIPNVCDIHQENGFICAGGRTIFNASIIWGVVGPQRMFSPGAMYHPIMWFFLVGAIVPVGTYYLHNKYPHRWFGHLNAPVFFSGPASIPPATGANYGAFALVGFVFNFVIRKKWAPWWRKYNYILSGSLDTGVALSTIVIFIAVSWTGGRLSWWGNNVWKNTLDYISASYYTVKDGETFGPSSW</sequence>
<accession>A0A5E8BMV0</accession>
<name>A0A5E8BMV0_9ASCO</name>